<evidence type="ECO:0000313" key="2">
    <source>
        <dbReference type="EMBL" id="EPQ27058.1"/>
    </source>
</evidence>
<keyword evidence="1" id="KW-0732">Signal</keyword>
<dbReference type="AlphaFoldDB" id="A0A061H3I8"/>
<evidence type="ECO:0000313" key="3">
    <source>
        <dbReference type="Proteomes" id="UP000053664"/>
    </source>
</evidence>
<dbReference type="EMBL" id="KE361641">
    <property type="protein sequence ID" value="EPQ27058.1"/>
    <property type="molecule type" value="Genomic_DNA"/>
</dbReference>
<proteinExistence type="predicted"/>
<dbReference type="KEGG" id="pfp:PFL1_05342"/>
<dbReference type="GeneID" id="19319435"/>
<name>A0A061H3I8_9BASI</name>
<dbReference type="Proteomes" id="UP000053664">
    <property type="component" value="Unassembled WGS sequence"/>
</dbReference>
<gene>
    <name evidence="2" type="ORF">PFL1_05342</name>
</gene>
<organism evidence="2 3">
    <name type="scientific">Pseudozyma flocculosa PF-1</name>
    <dbReference type="NCBI Taxonomy" id="1277687"/>
    <lineage>
        <taxon>Eukaryota</taxon>
        <taxon>Fungi</taxon>
        <taxon>Dikarya</taxon>
        <taxon>Basidiomycota</taxon>
        <taxon>Ustilaginomycotina</taxon>
        <taxon>Ustilaginomycetes</taxon>
        <taxon>Ustilaginales</taxon>
        <taxon>Ustilaginaceae</taxon>
        <taxon>Pseudozyma</taxon>
    </lineage>
</organism>
<protein>
    <submittedName>
        <fullName evidence="2">Uncharacterized protein</fullName>
    </submittedName>
</protein>
<sequence length="126" mass="14108">MRLFTPLALLAPFLWSTLGRPEASEPFAKSTFKQKWSVSTPQGPVTFASDGRQFCFNNARGRPWSIVKESIVIAKSTNGGCVERIFSQEYHDFGMALWANKPNVDTEFVIDIEAIPVINWVQVSAL</sequence>
<reference evidence="2 3" key="1">
    <citation type="journal article" date="2013" name="Plant Cell">
        <title>The transition from a phytopathogenic smut ancestor to an anamorphic biocontrol agent deciphered by comparative whole-genome analysis.</title>
        <authorList>
            <person name="Lefebvre F."/>
            <person name="Joly D.L."/>
            <person name="Labbe C."/>
            <person name="Teichmann B."/>
            <person name="Linning R."/>
            <person name="Belzile F."/>
            <person name="Bakkeren G."/>
            <person name="Belanger R.R."/>
        </authorList>
    </citation>
    <scope>NUCLEOTIDE SEQUENCE [LARGE SCALE GENOMIC DNA]</scope>
    <source>
        <strain evidence="2 3">PF-1</strain>
    </source>
</reference>
<evidence type="ECO:0000256" key="1">
    <source>
        <dbReference type="SAM" id="SignalP"/>
    </source>
</evidence>
<accession>A0A061H3I8</accession>
<dbReference type="RefSeq" id="XP_007881065.1">
    <property type="nucleotide sequence ID" value="XM_007882874.1"/>
</dbReference>
<feature type="signal peptide" evidence="1">
    <location>
        <begin position="1"/>
        <end position="19"/>
    </location>
</feature>
<feature type="chain" id="PRO_5001603333" evidence="1">
    <location>
        <begin position="20"/>
        <end position="126"/>
    </location>
</feature>
<dbReference type="HOGENOM" id="CLU_1982537_0_0_1"/>